<dbReference type="STRING" id="8081.ENSPREP00000004655"/>
<organism evidence="7 8">
    <name type="scientific">Poecilia reticulata</name>
    <name type="common">Guppy</name>
    <name type="synonym">Acanthophacelus reticulatus</name>
    <dbReference type="NCBI Taxonomy" id="8081"/>
    <lineage>
        <taxon>Eukaryota</taxon>
        <taxon>Metazoa</taxon>
        <taxon>Chordata</taxon>
        <taxon>Craniata</taxon>
        <taxon>Vertebrata</taxon>
        <taxon>Euteleostomi</taxon>
        <taxon>Actinopterygii</taxon>
        <taxon>Neopterygii</taxon>
        <taxon>Teleostei</taxon>
        <taxon>Neoteleostei</taxon>
        <taxon>Acanthomorphata</taxon>
        <taxon>Ovalentaria</taxon>
        <taxon>Atherinomorphae</taxon>
        <taxon>Cyprinodontiformes</taxon>
        <taxon>Poeciliidae</taxon>
        <taxon>Poeciliinae</taxon>
        <taxon>Poecilia</taxon>
    </lineage>
</organism>
<keyword evidence="5" id="KW-0812">Transmembrane</keyword>
<keyword evidence="5" id="KW-1133">Transmembrane helix</keyword>
<keyword evidence="8" id="KW-1185">Reference proteome</keyword>
<accession>A0A3P9N533</accession>
<dbReference type="GO" id="GO:0005615">
    <property type="term" value="C:extracellular space"/>
    <property type="evidence" value="ECO:0007669"/>
    <property type="project" value="TreeGrafter"/>
</dbReference>
<reference evidence="8" key="1">
    <citation type="submission" date="2013-11" db="EMBL/GenBank/DDBJ databases">
        <title>The genomic landscape of the Guanapo guppy.</title>
        <authorList>
            <person name="Kuenstner A."/>
            <person name="Dreyer C."/>
        </authorList>
    </citation>
    <scope>NUCLEOTIDE SEQUENCE</scope>
    <source>
        <strain evidence="8">Guanapo</strain>
    </source>
</reference>
<dbReference type="Proteomes" id="UP000242638">
    <property type="component" value="Unassembled WGS sequence"/>
</dbReference>
<reference evidence="7" key="3">
    <citation type="submission" date="2025-09" db="UniProtKB">
        <authorList>
            <consortium name="Ensembl"/>
        </authorList>
    </citation>
    <scope>IDENTIFICATION</scope>
    <source>
        <strain evidence="7">Guanapo</strain>
    </source>
</reference>
<dbReference type="Ensembl" id="ENSPRET00000004719.1">
    <property type="protein sequence ID" value="ENSPREP00000004655.1"/>
    <property type="gene ID" value="ENSPREG00000003248.1"/>
</dbReference>
<evidence type="ECO:0000256" key="5">
    <source>
        <dbReference type="SAM" id="Phobius"/>
    </source>
</evidence>
<dbReference type="PANTHER" id="PTHR10740">
    <property type="entry name" value="TRANSFORMING GROWTH FACTOR ALPHA"/>
    <property type="match status" value="1"/>
</dbReference>
<evidence type="ECO:0000256" key="4">
    <source>
        <dbReference type="SAM" id="MobiDB-lite"/>
    </source>
</evidence>
<dbReference type="PROSITE" id="PS50026">
    <property type="entry name" value="EGF_3"/>
    <property type="match status" value="1"/>
</dbReference>
<comment type="caution">
    <text evidence="3">Lacks conserved residue(s) required for the propagation of feature annotation.</text>
</comment>
<feature type="region of interest" description="Disordered" evidence="4">
    <location>
        <begin position="190"/>
        <end position="217"/>
    </location>
</feature>
<reference evidence="7" key="2">
    <citation type="submission" date="2025-08" db="UniProtKB">
        <authorList>
            <consortium name="Ensembl"/>
        </authorList>
    </citation>
    <scope>IDENTIFICATION</scope>
    <source>
        <strain evidence="7">Guanapo</strain>
    </source>
</reference>
<keyword evidence="2 3" id="KW-1015">Disulfide bond</keyword>
<evidence type="ECO:0000313" key="7">
    <source>
        <dbReference type="Ensembl" id="ENSPREP00000004655.1"/>
    </source>
</evidence>
<dbReference type="PANTHER" id="PTHR10740:SF3">
    <property type="entry name" value="PROBETACELLULIN"/>
    <property type="match status" value="1"/>
</dbReference>
<evidence type="ECO:0000256" key="1">
    <source>
        <dbReference type="ARBA" id="ARBA00022536"/>
    </source>
</evidence>
<dbReference type="Gene3D" id="2.10.25.10">
    <property type="entry name" value="Laminin"/>
    <property type="match status" value="1"/>
</dbReference>
<protein>
    <submittedName>
        <fullName evidence="7">Probetacellulin-like</fullName>
    </submittedName>
</protein>
<sequence length="217" mass="24425">MSQHKASEYNSTYYAHLHVCVCVCVWACVCGCVYVCVCACVCLTGFLFVFVFVSAALALWKRCLAEWNATDGSSNQTASVCQDNCTAEKDTEQSNGHFSECPEELLYYCIHGECRYIKEQKATSCRCHVNYHGHRCEYVSLDLQIGPREQIIIGCAIAVLLLLMILVISICVCSHRRCRLWGRRRRQTEELRNGTGKRSMPDSSTSHSTELTPINSV</sequence>
<dbReference type="GeneTree" id="ENSGT00940000160508"/>
<feature type="transmembrane region" description="Helical" evidence="5">
    <location>
        <begin position="12"/>
        <end position="34"/>
    </location>
</feature>
<dbReference type="GO" id="GO:0007173">
    <property type="term" value="P:epidermal growth factor receptor signaling pathway"/>
    <property type="evidence" value="ECO:0007669"/>
    <property type="project" value="TreeGrafter"/>
</dbReference>
<feature type="domain" description="EGF-like" evidence="6">
    <location>
        <begin position="97"/>
        <end position="137"/>
    </location>
</feature>
<dbReference type="SUPFAM" id="SSF57196">
    <property type="entry name" value="EGF/Laminin"/>
    <property type="match status" value="1"/>
</dbReference>
<dbReference type="PROSITE" id="PS00022">
    <property type="entry name" value="EGF_1"/>
    <property type="match status" value="1"/>
</dbReference>
<evidence type="ECO:0000313" key="8">
    <source>
        <dbReference type="Proteomes" id="UP000242638"/>
    </source>
</evidence>
<feature type="compositionally biased region" description="Polar residues" evidence="4">
    <location>
        <begin position="201"/>
        <end position="217"/>
    </location>
</feature>
<dbReference type="Bgee" id="ENSPREG00000003248">
    <property type="expression patterns" value="Expressed in head and 1 other cell type or tissue"/>
</dbReference>
<evidence type="ECO:0000256" key="3">
    <source>
        <dbReference type="PROSITE-ProRule" id="PRU00076"/>
    </source>
</evidence>
<dbReference type="PRINTS" id="PR00009">
    <property type="entry name" value="EGFTGF"/>
</dbReference>
<feature type="transmembrane region" description="Helical" evidence="5">
    <location>
        <begin position="41"/>
        <end position="60"/>
    </location>
</feature>
<dbReference type="InterPro" id="IPR000742">
    <property type="entry name" value="EGF"/>
</dbReference>
<evidence type="ECO:0000256" key="2">
    <source>
        <dbReference type="ARBA" id="ARBA00023157"/>
    </source>
</evidence>
<dbReference type="GO" id="GO:0008083">
    <property type="term" value="F:growth factor activity"/>
    <property type="evidence" value="ECO:0007669"/>
    <property type="project" value="TreeGrafter"/>
</dbReference>
<name>A0A3P9N533_POERE</name>
<proteinExistence type="predicted"/>
<dbReference type="AlphaFoldDB" id="A0A3P9N533"/>
<keyword evidence="5" id="KW-0472">Membrane</keyword>
<dbReference type="GO" id="GO:0005154">
    <property type="term" value="F:epidermal growth factor receptor binding"/>
    <property type="evidence" value="ECO:0007669"/>
    <property type="project" value="TreeGrafter"/>
</dbReference>
<feature type="transmembrane region" description="Helical" evidence="5">
    <location>
        <begin position="151"/>
        <end position="175"/>
    </location>
</feature>
<evidence type="ECO:0000259" key="6">
    <source>
        <dbReference type="PROSITE" id="PS50026"/>
    </source>
</evidence>
<feature type="disulfide bond" evidence="3">
    <location>
        <begin position="127"/>
        <end position="136"/>
    </location>
</feature>
<keyword evidence="1 3" id="KW-0245">EGF-like domain</keyword>
<dbReference type="GO" id="GO:0045840">
    <property type="term" value="P:positive regulation of mitotic nuclear division"/>
    <property type="evidence" value="ECO:0007669"/>
    <property type="project" value="TreeGrafter"/>
</dbReference>
<dbReference type="GO" id="GO:0008284">
    <property type="term" value="P:positive regulation of cell population proliferation"/>
    <property type="evidence" value="ECO:0007669"/>
    <property type="project" value="TreeGrafter"/>
</dbReference>